<proteinExistence type="predicted"/>
<evidence type="ECO:0000313" key="1">
    <source>
        <dbReference type="EMBL" id="KAF9421178.1"/>
    </source>
</evidence>
<organism evidence="1 2">
    <name type="scientific">Spodoptera exigua</name>
    <name type="common">Beet armyworm</name>
    <name type="synonym">Noctua fulgens</name>
    <dbReference type="NCBI Taxonomy" id="7107"/>
    <lineage>
        <taxon>Eukaryota</taxon>
        <taxon>Metazoa</taxon>
        <taxon>Ecdysozoa</taxon>
        <taxon>Arthropoda</taxon>
        <taxon>Hexapoda</taxon>
        <taxon>Insecta</taxon>
        <taxon>Pterygota</taxon>
        <taxon>Neoptera</taxon>
        <taxon>Endopterygota</taxon>
        <taxon>Lepidoptera</taxon>
        <taxon>Glossata</taxon>
        <taxon>Ditrysia</taxon>
        <taxon>Noctuoidea</taxon>
        <taxon>Noctuidae</taxon>
        <taxon>Amphipyrinae</taxon>
        <taxon>Spodoptera</taxon>
    </lineage>
</organism>
<dbReference type="AlphaFoldDB" id="A0A835GML1"/>
<comment type="caution">
    <text evidence="1">The sequence shown here is derived from an EMBL/GenBank/DDBJ whole genome shotgun (WGS) entry which is preliminary data.</text>
</comment>
<keyword evidence="2" id="KW-1185">Reference proteome</keyword>
<reference evidence="1" key="1">
    <citation type="submission" date="2020-08" db="EMBL/GenBank/DDBJ databases">
        <title>Spodoptera exigua strain:BAW_Kor-Di-RS1 Genome sequencing and assembly.</title>
        <authorList>
            <person name="Kim J."/>
            <person name="Nam H.Y."/>
            <person name="Kwon M."/>
            <person name="Choi J.H."/>
            <person name="Cho S.R."/>
            <person name="Kim G.-H."/>
        </authorList>
    </citation>
    <scope>NUCLEOTIDE SEQUENCE</scope>
    <source>
        <strain evidence="1">BAW_Kor-Di-RS1</strain>
        <tissue evidence="1">Whole-body</tissue>
    </source>
</reference>
<protein>
    <submittedName>
        <fullName evidence="1">Uncharacterized protein</fullName>
    </submittedName>
</protein>
<dbReference type="Proteomes" id="UP000648187">
    <property type="component" value="Unassembled WGS sequence"/>
</dbReference>
<accession>A0A835GML1</accession>
<dbReference type="EMBL" id="JACKWZ010000026">
    <property type="protein sequence ID" value="KAF9421178.1"/>
    <property type="molecule type" value="Genomic_DNA"/>
</dbReference>
<gene>
    <name evidence="1" type="ORF">HW555_002890</name>
</gene>
<sequence>MTGDFNLPNVEWSLSGMGIRWILYNSHKNTNDRILDLVLSNNYLDVAKCSEPLVSEDPHHYHRKFKKYGNRCDYDSFSALRDRGKILEREMFADYIDTIEKFGSLLSGRIFMFKSPRTHTVVVDPKGSKILFKELRKFCIFLTEGERFDNPSTQSVAQYNLETMKFYEHSEKIIPSEMVWNAAAAVR</sequence>
<evidence type="ECO:0000313" key="2">
    <source>
        <dbReference type="Proteomes" id="UP000648187"/>
    </source>
</evidence>
<name>A0A835GML1_SPOEX</name>